<dbReference type="Gene3D" id="3.90.25.10">
    <property type="entry name" value="UDP-galactose 4-epimerase, domain 1"/>
    <property type="match status" value="1"/>
</dbReference>
<dbReference type="Pfam" id="PF13460">
    <property type="entry name" value="NAD_binding_10"/>
    <property type="match status" value="1"/>
</dbReference>
<sequence length="290" mass="30581">MTDYAVVVTGATGKTGQHVAAGAVARGWQVRSATRSAPPHGDWFPLDWDDESTWAPVFAGCDAAYVIIPFNHPGAAERTPRLMEVAASCGVRRIVLLSSLDVDSAEPDSPLRAAEAAVGRLPVRSAILRPTWFLDNFTTGSFRGMTQAGELRLPAGDGRIPQIDVRDVADVAVAALADGGPEGVLPLTGPEELDHHQVAAALSEGLGRRVTYTSVPVEEFVQVLTTHGFSREYGVFLGAALAEVAAGRLRIPVAGTVERVTGRPGRTALEFARHHASVTGHSPLRDDAGA</sequence>
<evidence type="ECO:0000313" key="2">
    <source>
        <dbReference type="EMBL" id="TWP54040.1"/>
    </source>
</evidence>
<dbReference type="InterPro" id="IPR016040">
    <property type="entry name" value="NAD(P)-bd_dom"/>
</dbReference>
<feature type="domain" description="NAD(P)-binding" evidence="1">
    <location>
        <begin position="10"/>
        <end position="178"/>
    </location>
</feature>
<reference evidence="2 3" key="1">
    <citation type="submission" date="2019-07" db="EMBL/GenBank/DDBJ databases">
        <title>Lentzea xizangensis sp. nov., isolated from Qinghai-Tibetan Plateau Soils.</title>
        <authorList>
            <person name="Huang J."/>
        </authorList>
    </citation>
    <scope>NUCLEOTIDE SEQUENCE [LARGE SCALE GENOMIC DNA]</scope>
    <source>
        <strain evidence="2 3">FXJ1.1311</strain>
    </source>
</reference>
<protein>
    <recommendedName>
        <fullName evidence="1">NAD(P)-binding domain-containing protein</fullName>
    </recommendedName>
</protein>
<proteinExistence type="predicted"/>
<organism evidence="2 3">
    <name type="scientific">Lentzea tibetensis</name>
    <dbReference type="NCBI Taxonomy" id="2591470"/>
    <lineage>
        <taxon>Bacteria</taxon>
        <taxon>Bacillati</taxon>
        <taxon>Actinomycetota</taxon>
        <taxon>Actinomycetes</taxon>
        <taxon>Pseudonocardiales</taxon>
        <taxon>Pseudonocardiaceae</taxon>
        <taxon>Lentzea</taxon>
    </lineage>
</organism>
<dbReference type="Gene3D" id="3.40.50.720">
    <property type="entry name" value="NAD(P)-binding Rossmann-like Domain"/>
    <property type="match status" value="1"/>
</dbReference>
<dbReference type="SUPFAM" id="SSF51735">
    <property type="entry name" value="NAD(P)-binding Rossmann-fold domains"/>
    <property type="match status" value="1"/>
</dbReference>
<dbReference type="EMBL" id="VOBR01000001">
    <property type="protein sequence ID" value="TWP54040.1"/>
    <property type="molecule type" value="Genomic_DNA"/>
</dbReference>
<accession>A0A563F249</accession>
<dbReference type="OrthoDB" id="3250520at2"/>
<evidence type="ECO:0000313" key="3">
    <source>
        <dbReference type="Proteomes" id="UP000316639"/>
    </source>
</evidence>
<dbReference type="Proteomes" id="UP000316639">
    <property type="component" value="Unassembled WGS sequence"/>
</dbReference>
<gene>
    <name evidence="2" type="ORF">FKR81_00255</name>
</gene>
<dbReference type="PANTHER" id="PTHR43162:SF1">
    <property type="entry name" value="PRESTALK A DIFFERENTIATION PROTEIN A"/>
    <property type="match status" value="1"/>
</dbReference>
<dbReference type="AlphaFoldDB" id="A0A563F249"/>
<comment type="caution">
    <text evidence="2">The sequence shown here is derived from an EMBL/GenBank/DDBJ whole genome shotgun (WGS) entry which is preliminary data.</text>
</comment>
<dbReference type="PANTHER" id="PTHR43162">
    <property type="match status" value="1"/>
</dbReference>
<name>A0A563F249_9PSEU</name>
<evidence type="ECO:0000259" key="1">
    <source>
        <dbReference type="Pfam" id="PF13460"/>
    </source>
</evidence>
<dbReference type="InterPro" id="IPR051604">
    <property type="entry name" value="Ergot_Alk_Oxidoreductase"/>
</dbReference>
<dbReference type="InterPro" id="IPR036291">
    <property type="entry name" value="NAD(P)-bd_dom_sf"/>
</dbReference>
<dbReference type="RefSeq" id="WP_146348823.1">
    <property type="nucleotide sequence ID" value="NZ_VOBR01000001.1"/>
</dbReference>
<keyword evidence="3" id="KW-1185">Reference proteome</keyword>